<protein>
    <submittedName>
        <fullName evidence="1">Uncharacterized protein</fullName>
    </submittedName>
</protein>
<evidence type="ECO:0000313" key="1">
    <source>
        <dbReference type="EMBL" id="KAI0055781.1"/>
    </source>
</evidence>
<reference evidence="1" key="2">
    <citation type="journal article" date="2022" name="New Phytol.">
        <title>Evolutionary transition to the ectomycorrhizal habit in the genomes of a hyperdiverse lineage of mushroom-forming fungi.</title>
        <authorList>
            <person name="Looney B."/>
            <person name="Miyauchi S."/>
            <person name="Morin E."/>
            <person name="Drula E."/>
            <person name="Courty P.E."/>
            <person name="Kohler A."/>
            <person name="Kuo A."/>
            <person name="LaButti K."/>
            <person name="Pangilinan J."/>
            <person name="Lipzen A."/>
            <person name="Riley R."/>
            <person name="Andreopoulos W."/>
            <person name="He G."/>
            <person name="Johnson J."/>
            <person name="Nolan M."/>
            <person name="Tritt A."/>
            <person name="Barry K.W."/>
            <person name="Grigoriev I.V."/>
            <person name="Nagy L.G."/>
            <person name="Hibbett D."/>
            <person name="Henrissat B."/>
            <person name="Matheny P.B."/>
            <person name="Labbe J."/>
            <person name="Martin F.M."/>
        </authorList>
    </citation>
    <scope>NUCLEOTIDE SEQUENCE</scope>
    <source>
        <strain evidence="1">HHB10654</strain>
    </source>
</reference>
<comment type="caution">
    <text evidence="1">The sequence shown here is derived from an EMBL/GenBank/DDBJ whole genome shotgun (WGS) entry which is preliminary data.</text>
</comment>
<accession>A0ACB8SIS1</accession>
<sequence>MASFHDPGDALRYYVTLSKLTYVLCGVYIWDVVTTCEYELSILRGKRPFRWTVCVYICIRVSTFAVFVAFLVEAGFTGWRNCQVFQIVYYSFAYLAISASSFIIVLRVTAVWSYDRTMTAVSTIIWSVSTALNFHDVSLTRAVYDPYTDACMPASSSKTFRVSFIAMLVSIGSTRMYRELSEYCTSAESIDLDRRTSLVRPPDVPHPRFGPLPDRDSGIIPIRVEPEGKRWMFDHVIDIKPLPLAHA</sequence>
<keyword evidence="2" id="KW-1185">Reference proteome</keyword>
<evidence type="ECO:0000313" key="2">
    <source>
        <dbReference type="Proteomes" id="UP000814140"/>
    </source>
</evidence>
<dbReference type="EMBL" id="MU277279">
    <property type="protein sequence ID" value="KAI0055781.1"/>
    <property type="molecule type" value="Genomic_DNA"/>
</dbReference>
<gene>
    <name evidence="1" type="ORF">BV25DRAFT_1921519</name>
</gene>
<proteinExistence type="predicted"/>
<name>A0ACB8SIS1_9AGAM</name>
<dbReference type="Proteomes" id="UP000814140">
    <property type="component" value="Unassembled WGS sequence"/>
</dbReference>
<reference evidence="1" key="1">
    <citation type="submission" date="2021-03" db="EMBL/GenBank/DDBJ databases">
        <authorList>
            <consortium name="DOE Joint Genome Institute"/>
            <person name="Ahrendt S."/>
            <person name="Looney B.P."/>
            <person name="Miyauchi S."/>
            <person name="Morin E."/>
            <person name="Drula E."/>
            <person name="Courty P.E."/>
            <person name="Chicoki N."/>
            <person name="Fauchery L."/>
            <person name="Kohler A."/>
            <person name="Kuo A."/>
            <person name="Labutti K."/>
            <person name="Pangilinan J."/>
            <person name="Lipzen A."/>
            <person name="Riley R."/>
            <person name="Andreopoulos W."/>
            <person name="He G."/>
            <person name="Johnson J."/>
            <person name="Barry K.W."/>
            <person name="Grigoriev I.V."/>
            <person name="Nagy L."/>
            <person name="Hibbett D."/>
            <person name="Henrissat B."/>
            <person name="Matheny P.B."/>
            <person name="Labbe J."/>
            <person name="Martin F."/>
        </authorList>
    </citation>
    <scope>NUCLEOTIDE SEQUENCE</scope>
    <source>
        <strain evidence="1">HHB10654</strain>
    </source>
</reference>
<organism evidence="1 2">
    <name type="scientific">Artomyces pyxidatus</name>
    <dbReference type="NCBI Taxonomy" id="48021"/>
    <lineage>
        <taxon>Eukaryota</taxon>
        <taxon>Fungi</taxon>
        <taxon>Dikarya</taxon>
        <taxon>Basidiomycota</taxon>
        <taxon>Agaricomycotina</taxon>
        <taxon>Agaricomycetes</taxon>
        <taxon>Russulales</taxon>
        <taxon>Auriscalpiaceae</taxon>
        <taxon>Artomyces</taxon>
    </lineage>
</organism>